<evidence type="ECO:0000313" key="3">
    <source>
        <dbReference type="Proteomes" id="UP001447188"/>
    </source>
</evidence>
<dbReference type="EMBL" id="JBBBZM010000231">
    <property type="protein sequence ID" value="KAL0631598.1"/>
    <property type="molecule type" value="Genomic_DNA"/>
</dbReference>
<reference evidence="2 3" key="1">
    <citation type="submission" date="2024-02" db="EMBL/GenBank/DDBJ databases">
        <title>Discinaceae phylogenomics.</title>
        <authorList>
            <person name="Dirks A.C."/>
            <person name="James T.Y."/>
        </authorList>
    </citation>
    <scope>NUCLEOTIDE SEQUENCE [LARGE SCALE GENOMIC DNA]</scope>
    <source>
        <strain evidence="2 3">ACD0624</strain>
    </source>
</reference>
<gene>
    <name evidence="2" type="ORF">Q9L58_009541</name>
</gene>
<comment type="caution">
    <text evidence="2">The sequence shown here is derived from an EMBL/GenBank/DDBJ whole genome shotgun (WGS) entry which is preliminary data.</text>
</comment>
<accession>A0ABR3G6Z6</accession>
<keyword evidence="3" id="KW-1185">Reference proteome</keyword>
<protein>
    <submittedName>
        <fullName evidence="2">Uncharacterized protein</fullName>
    </submittedName>
</protein>
<dbReference type="Proteomes" id="UP001447188">
    <property type="component" value="Unassembled WGS sequence"/>
</dbReference>
<sequence length="262" mass="30245">MIFTLSAAPSLTDRSPILFHLWDRPRVTVQTLQAHLNLDNALGIYCSSKKRNVRPVCMTHGTHSRASARTQHTRDRAGPGRVATRKTRRKDERLKMKKQIKKLEEQNKKSEKAVEQIFRAAVEDRQMVEQKLEEQNVVMRQYEEDLNRSNLLHQTTNRIRQPPVEPRPGKDHRSILLSHQDRFTMFGFHSEVEMETFANTAIDSRNSAAQKILERGFKLIFGLNTVGVGPRKSRSRSRYRPKGTEEVLLPARGGWGLKCDPR</sequence>
<evidence type="ECO:0000256" key="1">
    <source>
        <dbReference type="SAM" id="MobiDB-lite"/>
    </source>
</evidence>
<evidence type="ECO:0000313" key="2">
    <source>
        <dbReference type="EMBL" id="KAL0631598.1"/>
    </source>
</evidence>
<name>A0ABR3G6Z6_9PEZI</name>
<proteinExistence type="predicted"/>
<feature type="region of interest" description="Disordered" evidence="1">
    <location>
        <begin position="61"/>
        <end position="92"/>
    </location>
</feature>
<organism evidence="2 3">
    <name type="scientific">Discina gigas</name>
    <dbReference type="NCBI Taxonomy" id="1032678"/>
    <lineage>
        <taxon>Eukaryota</taxon>
        <taxon>Fungi</taxon>
        <taxon>Dikarya</taxon>
        <taxon>Ascomycota</taxon>
        <taxon>Pezizomycotina</taxon>
        <taxon>Pezizomycetes</taxon>
        <taxon>Pezizales</taxon>
        <taxon>Discinaceae</taxon>
        <taxon>Discina</taxon>
    </lineage>
</organism>